<dbReference type="Proteomes" id="UP001566132">
    <property type="component" value="Unassembled WGS sequence"/>
</dbReference>
<evidence type="ECO:0000256" key="8">
    <source>
        <dbReference type="ARBA" id="ARBA00023242"/>
    </source>
</evidence>
<comment type="caution">
    <text evidence="12">The sequence shown here is derived from an EMBL/GenBank/DDBJ whole genome shotgun (WGS) entry which is preliminary data.</text>
</comment>
<dbReference type="PANTHER" id="PTHR13512">
    <property type="entry name" value="MEDIATOR COMPLEX SUBUNIT 28"/>
    <property type="match status" value="1"/>
</dbReference>
<keyword evidence="13" id="KW-1185">Reference proteome</keyword>
<comment type="subcellular location">
    <subcellularLocation>
        <location evidence="1">Nucleus</location>
    </subcellularLocation>
</comment>
<evidence type="ECO:0000256" key="5">
    <source>
        <dbReference type="ARBA" id="ARBA00023054"/>
    </source>
</evidence>
<dbReference type="Pfam" id="PF11594">
    <property type="entry name" value="Med28"/>
    <property type="match status" value="1"/>
</dbReference>
<gene>
    <name evidence="12" type="ORF">ABEB36_005245</name>
</gene>
<evidence type="ECO:0000256" key="11">
    <source>
        <dbReference type="SAM" id="MobiDB-lite"/>
    </source>
</evidence>
<evidence type="ECO:0000256" key="6">
    <source>
        <dbReference type="ARBA" id="ARBA00023159"/>
    </source>
</evidence>
<dbReference type="GO" id="GO:0005634">
    <property type="term" value="C:nucleus"/>
    <property type="evidence" value="ECO:0007669"/>
    <property type="project" value="UniProtKB-SubCell"/>
</dbReference>
<keyword evidence="5 10" id="KW-0175">Coiled coil</keyword>
<keyword evidence="4" id="KW-0805">Transcription regulation</keyword>
<evidence type="ECO:0000256" key="7">
    <source>
        <dbReference type="ARBA" id="ARBA00023163"/>
    </source>
</evidence>
<protein>
    <recommendedName>
        <fullName evidence="3">Mediator of RNA polymerase II transcription subunit 28</fullName>
    </recommendedName>
    <alternativeName>
        <fullName evidence="9">Mediator complex subunit 28</fullName>
    </alternativeName>
</protein>
<sequence length="278" mass="30449">MNPLKEPSPPVSAMATPTNGSGNIVDEFEEAFQSCLNVLTKEEAVPNVEEDVIKLEVEHTINRFIDLARQMEAFFLQKRFLLSTLKPELIVKEEIAELRLELLRKEELIKRHSEKIPVWQNLLADLHSYAKSPAQAGGNSTPSGVVGTGGGSIPPSPVPTLPGTQTSNQILPNIPTSMQQLQQQQMQHQQLQQQQMQQIQQMQQMQQMQVPPGLNGGSVGPGMLSPHQTMFMHQGMGGGRPGPFPQTGPGGMLQGPLAYLEKTTSNIDYVGGLSDGRR</sequence>
<keyword evidence="6" id="KW-0010">Activator</keyword>
<feature type="coiled-coil region" evidence="10">
    <location>
        <begin position="178"/>
        <end position="208"/>
    </location>
</feature>
<evidence type="ECO:0000256" key="4">
    <source>
        <dbReference type="ARBA" id="ARBA00023015"/>
    </source>
</evidence>
<keyword evidence="7" id="KW-0804">Transcription</keyword>
<feature type="region of interest" description="Disordered" evidence="11">
    <location>
        <begin position="1"/>
        <end position="20"/>
    </location>
</feature>
<evidence type="ECO:0000256" key="1">
    <source>
        <dbReference type="ARBA" id="ARBA00004123"/>
    </source>
</evidence>
<dbReference type="EMBL" id="JBDJPC010000004">
    <property type="protein sequence ID" value="KAL1505757.1"/>
    <property type="molecule type" value="Genomic_DNA"/>
</dbReference>
<evidence type="ECO:0000256" key="3">
    <source>
        <dbReference type="ARBA" id="ARBA00019683"/>
    </source>
</evidence>
<accession>A0ABD1EXI4</accession>
<evidence type="ECO:0000256" key="2">
    <source>
        <dbReference type="ARBA" id="ARBA00005571"/>
    </source>
</evidence>
<name>A0ABD1EXI4_HYPHA</name>
<keyword evidence="8" id="KW-0539">Nucleus</keyword>
<proteinExistence type="inferred from homology"/>
<dbReference type="PANTHER" id="PTHR13512:SF2">
    <property type="entry name" value="MEDIATOR OF RNA POLYMERASE II TRANSCRIPTION SUBUNIT 28"/>
    <property type="match status" value="1"/>
</dbReference>
<dbReference type="AlphaFoldDB" id="A0ABD1EXI4"/>
<evidence type="ECO:0000313" key="13">
    <source>
        <dbReference type="Proteomes" id="UP001566132"/>
    </source>
</evidence>
<evidence type="ECO:0000256" key="9">
    <source>
        <dbReference type="ARBA" id="ARBA00031964"/>
    </source>
</evidence>
<feature type="compositionally biased region" description="Pro residues" evidence="11">
    <location>
        <begin position="1"/>
        <end position="10"/>
    </location>
</feature>
<organism evidence="12 13">
    <name type="scientific">Hypothenemus hampei</name>
    <name type="common">Coffee berry borer</name>
    <dbReference type="NCBI Taxonomy" id="57062"/>
    <lineage>
        <taxon>Eukaryota</taxon>
        <taxon>Metazoa</taxon>
        <taxon>Ecdysozoa</taxon>
        <taxon>Arthropoda</taxon>
        <taxon>Hexapoda</taxon>
        <taxon>Insecta</taxon>
        <taxon>Pterygota</taxon>
        <taxon>Neoptera</taxon>
        <taxon>Endopterygota</taxon>
        <taxon>Coleoptera</taxon>
        <taxon>Polyphaga</taxon>
        <taxon>Cucujiformia</taxon>
        <taxon>Curculionidae</taxon>
        <taxon>Scolytinae</taxon>
        <taxon>Hypothenemus</taxon>
    </lineage>
</organism>
<comment type="similarity">
    <text evidence="2">Belongs to the Mediator complex subunit 28 family.</text>
</comment>
<evidence type="ECO:0000256" key="10">
    <source>
        <dbReference type="SAM" id="Coils"/>
    </source>
</evidence>
<dbReference type="InterPro" id="IPR021640">
    <property type="entry name" value="Mediator_Med28"/>
</dbReference>
<evidence type="ECO:0000313" key="12">
    <source>
        <dbReference type="EMBL" id="KAL1505757.1"/>
    </source>
</evidence>
<reference evidence="12 13" key="1">
    <citation type="submission" date="2024-05" db="EMBL/GenBank/DDBJ databases">
        <title>Genetic variation in Jamaican populations of the coffee berry borer (Hypothenemus hampei).</title>
        <authorList>
            <person name="Errbii M."/>
            <person name="Myrie A."/>
        </authorList>
    </citation>
    <scope>NUCLEOTIDE SEQUENCE [LARGE SCALE GENOMIC DNA]</scope>
    <source>
        <strain evidence="12">JA-Hopewell-2020-01-JO</strain>
        <tissue evidence="12">Whole body</tissue>
    </source>
</reference>